<keyword evidence="1" id="KW-0472">Membrane</keyword>
<evidence type="ECO:0000313" key="2">
    <source>
        <dbReference type="EMBL" id="MCQ8185153.1"/>
    </source>
</evidence>
<keyword evidence="1" id="KW-1133">Transmembrane helix</keyword>
<dbReference type="AlphaFoldDB" id="A0A9X2L8Q6"/>
<evidence type="ECO:0000256" key="1">
    <source>
        <dbReference type="SAM" id="Phobius"/>
    </source>
</evidence>
<keyword evidence="3" id="KW-1185">Reference proteome</keyword>
<organism evidence="2 3">
    <name type="scientific">Parvularcula maris</name>
    <dbReference type="NCBI Taxonomy" id="2965077"/>
    <lineage>
        <taxon>Bacteria</taxon>
        <taxon>Pseudomonadati</taxon>
        <taxon>Pseudomonadota</taxon>
        <taxon>Alphaproteobacteria</taxon>
        <taxon>Parvularculales</taxon>
        <taxon>Parvularculaceae</taxon>
        <taxon>Parvularcula</taxon>
    </lineage>
</organism>
<feature type="transmembrane region" description="Helical" evidence="1">
    <location>
        <begin position="37"/>
        <end position="56"/>
    </location>
</feature>
<name>A0A9X2L8Q6_9PROT</name>
<dbReference type="Proteomes" id="UP001142610">
    <property type="component" value="Unassembled WGS sequence"/>
</dbReference>
<keyword evidence="1" id="KW-0812">Transmembrane</keyword>
<dbReference type="EMBL" id="JANIBC010000004">
    <property type="protein sequence ID" value="MCQ8185153.1"/>
    <property type="molecule type" value="Genomic_DNA"/>
</dbReference>
<feature type="transmembrane region" description="Helical" evidence="1">
    <location>
        <begin position="7"/>
        <end position="25"/>
    </location>
</feature>
<evidence type="ECO:0000313" key="3">
    <source>
        <dbReference type="Proteomes" id="UP001142610"/>
    </source>
</evidence>
<feature type="transmembrane region" description="Helical" evidence="1">
    <location>
        <begin position="63"/>
        <end position="80"/>
    </location>
</feature>
<proteinExistence type="predicted"/>
<reference evidence="2" key="1">
    <citation type="submission" date="2022-07" db="EMBL/GenBank/DDBJ databases">
        <title>Parvularcula maris sp. nov., an algicidal bacterium isolated from seawater.</title>
        <authorList>
            <person name="Li F."/>
        </authorList>
    </citation>
    <scope>NUCLEOTIDE SEQUENCE</scope>
    <source>
        <strain evidence="2">BGMRC 0090</strain>
    </source>
</reference>
<sequence>MRRFPGLGALLIVAGWVFFVWYANVADLTPYGRLPRAIDVLPFLIVPPLLVGLGAYFGRLSRLLLIPVIPFMLYGYWFYWTDLDSLIFEALGRSSS</sequence>
<accession>A0A9X2L8Q6</accession>
<comment type="caution">
    <text evidence="2">The sequence shown here is derived from an EMBL/GenBank/DDBJ whole genome shotgun (WGS) entry which is preliminary data.</text>
</comment>
<protein>
    <submittedName>
        <fullName evidence="2">Uncharacterized protein</fullName>
    </submittedName>
</protein>
<gene>
    <name evidence="2" type="ORF">NOG11_07080</name>
</gene>